<dbReference type="SUPFAM" id="SSF82199">
    <property type="entry name" value="SET domain"/>
    <property type="match status" value="1"/>
</dbReference>
<accession>A0A9P6IWH5</accession>
<reference evidence="3" key="1">
    <citation type="journal article" date="2020" name="Fungal Divers.">
        <title>Resolving the Mortierellaceae phylogeny through synthesis of multi-gene phylogenetics and phylogenomics.</title>
        <authorList>
            <person name="Vandepol N."/>
            <person name="Liber J."/>
            <person name="Desiro A."/>
            <person name="Na H."/>
            <person name="Kennedy M."/>
            <person name="Barry K."/>
            <person name="Grigoriev I.V."/>
            <person name="Miller A.N."/>
            <person name="O'Donnell K."/>
            <person name="Stajich J.E."/>
            <person name="Bonito G."/>
        </authorList>
    </citation>
    <scope>NUCLEOTIDE SEQUENCE</scope>
    <source>
        <strain evidence="3">CK1249</strain>
    </source>
</reference>
<comment type="caution">
    <text evidence="3">The sequence shown here is derived from an EMBL/GenBank/DDBJ whole genome shotgun (WGS) entry which is preliminary data.</text>
</comment>
<evidence type="ECO:0000313" key="4">
    <source>
        <dbReference type="Proteomes" id="UP000738359"/>
    </source>
</evidence>
<keyword evidence="4" id="KW-1185">Reference proteome</keyword>
<evidence type="ECO:0000259" key="2">
    <source>
        <dbReference type="PROSITE" id="PS50280"/>
    </source>
</evidence>
<dbReference type="OrthoDB" id="1028014at2759"/>
<dbReference type="InterPro" id="IPR046341">
    <property type="entry name" value="SET_dom_sf"/>
</dbReference>
<gene>
    <name evidence="3" type="ORF">BGZ70_001206</name>
</gene>
<feature type="region of interest" description="Disordered" evidence="1">
    <location>
        <begin position="1"/>
        <end position="20"/>
    </location>
</feature>
<dbReference type="AlphaFoldDB" id="A0A9P6IWH5"/>
<dbReference type="PROSITE" id="PS50280">
    <property type="entry name" value="SET"/>
    <property type="match status" value="1"/>
</dbReference>
<dbReference type="EMBL" id="JAAAHY010001259">
    <property type="protein sequence ID" value="KAF9950841.1"/>
    <property type="molecule type" value="Genomic_DNA"/>
</dbReference>
<evidence type="ECO:0000313" key="3">
    <source>
        <dbReference type="EMBL" id="KAF9950841.1"/>
    </source>
</evidence>
<dbReference type="InterPro" id="IPR001214">
    <property type="entry name" value="SET_dom"/>
</dbReference>
<protein>
    <recommendedName>
        <fullName evidence="2">SET domain-containing protein</fullName>
    </recommendedName>
</protein>
<proteinExistence type="predicted"/>
<name>A0A9P6IWH5_MORAP</name>
<dbReference type="Gene3D" id="2.170.270.10">
    <property type="entry name" value="SET domain"/>
    <property type="match status" value="1"/>
</dbReference>
<organism evidence="3 4">
    <name type="scientific">Mortierella alpina</name>
    <name type="common">Oleaginous fungus</name>
    <name type="synonym">Mortierella renispora</name>
    <dbReference type="NCBI Taxonomy" id="64518"/>
    <lineage>
        <taxon>Eukaryota</taxon>
        <taxon>Fungi</taxon>
        <taxon>Fungi incertae sedis</taxon>
        <taxon>Mucoromycota</taxon>
        <taxon>Mortierellomycotina</taxon>
        <taxon>Mortierellomycetes</taxon>
        <taxon>Mortierellales</taxon>
        <taxon>Mortierellaceae</taxon>
        <taxon>Mortierella</taxon>
    </lineage>
</organism>
<dbReference type="Proteomes" id="UP000738359">
    <property type="component" value="Unassembled WGS sequence"/>
</dbReference>
<dbReference type="InterPro" id="IPR050869">
    <property type="entry name" value="H3K4_H4K5_MeTrfase"/>
</dbReference>
<feature type="domain" description="SET" evidence="2">
    <location>
        <begin position="7"/>
        <end position="234"/>
    </location>
</feature>
<dbReference type="PANTHER" id="PTHR12197">
    <property type="entry name" value="HISTONE-LYSINE N-METHYLTRANSFERASE SMYD"/>
    <property type="match status" value="1"/>
</dbReference>
<sequence length="354" mass="40722">MFTGLGPMLERGQSDSGNGTKCTKDVQGIECEGCHEIWYCHNHPHDRSCRQSDYQRIHQFECQFLRQLYHGSDHEYNSLGVVIRLQDPHRKAVDRFRFLDDYDQDYCRVLIRTLIHRFKEYTTQGSGPHIPQRAAAAKDDLSMCENPEPLPYAAVLELVENRECVPISKLEGVMTDVAKILDAFQEHLYQQYRDETEAINVPSPNIYHVAHNSQLLVYTARDIQSGEELNISYLEFGPHYRIPSQGEFRDRTVTQQTRKAALAKRRAILKEHFYFDCGCKRCAWEAALSDEDPVGELTGERMSQGEEAFMREGILCSRKGCFGFHAPPSVLNVLGRFQDDNEHWHCVACGCKQL</sequence>
<evidence type="ECO:0000256" key="1">
    <source>
        <dbReference type="SAM" id="MobiDB-lite"/>
    </source>
</evidence>